<dbReference type="eggNOG" id="KOG4541">
    <property type="taxonomic scope" value="Eukaryota"/>
</dbReference>
<dbReference type="GO" id="GO:0031267">
    <property type="term" value="F:small GTPase binding"/>
    <property type="evidence" value="ECO:0007669"/>
    <property type="project" value="InterPro"/>
</dbReference>
<organism evidence="10 11">
    <name type="scientific">Zootermopsis nevadensis</name>
    <name type="common">Dampwood termite</name>
    <dbReference type="NCBI Taxonomy" id="136037"/>
    <lineage>
        <taxon>Eukaryota</taxon>
        <taxon>Metazoa</taxon>
        <taxon>Ecdysozoa</taxon>
        <taxon>Arthropoda</taxon>
        <taxon>Hexapoda</taxon>
        <taxon>Insecta</taxon>
        <taxon>Pterygota</taxon>
        <taxon>Neoptera</taxon>
        <taxon>Polyneoptera</taxon>
        <taxon>Dictyoptera</taxon>
        <taxon>Blattodea</taxon>
        <taxon>Blattoidea</taxon>
        <taxon>Termitoidae</taxon>
        <taxon>Termopsidae</taxon>
        <taxon>Zootermopsis</taxon>
    </lineage>
</organism>
<proteinExistence type="inferred from homology"/>
<evidence type="ECO:0000313" key="11">
    <source>
        <dbReference type="Proteomes" id="UP000027135"/>
    </source>
</evidence>
<dbReference type="AlphaFoldDB" id="A0A067R3E2"/>
<reference evidence="10 11" key="1">
    <citation type="journal article" date="2014" name="Nat. Commun.">
        <title>Molecular traces of alternative social organization in a termite genome.</title>
        <authorList>
            <person name="Terrapon N."/>
            <person name="Li C."/>
            <person name="Robertson H.M."/>
            <person name="Ji L."/>
            <person name="Meng X."/>
            <person name="Booth W."/>
            <person name="Chen Z."/>
            <person name="Childers C.P."/>
            <person name="Glastad K.M."/>
            <person name="Gokhale K."/>
            <person name="Gowin J."/>
            <person name="Gronenberg W."/>
            <person name="Hermansen R.A."/>
            <person name="Hu H."/>
            <person name="Hunt B.G."/>
            <person name="Huylmans A.K."/>
            <person name="Khalil S.M."/>
            <person name="Mitchell R.D."/>
            <person name="Munoz-Torres M.C."/>
            <person name="Mustard J.A."/>
            <person name="Pan H."/>
            <person name="Reese J.T."/>
            <person name="Scharf M.E."/>
            <person name="Sun F."/>
            <person name="Vogel H."/>
            <person name="Xiao J."/>
            <person name="Yang W."/>
            <person name="Yang Z."/>
            <person name="Yang Z."/>
            <person name="Zhou J."/>
            <person name="Zhu J."/>
            <person name="Brent C.S."/>
            <person name="Elsik C.G."/>
            <person name="Goodisman M.A."/>
            <person name="Liberles D.A."/>
            <person name="Roe R.M."/>
            <person name="Vargo E.L."/>
            <person name="Vilcinskas A."/>
            <person name="Wang J."/>
            <person name="Bornberg-Bauer E."/>
            <person name="Korb J."/>
            <person name="Zhang G."/>
            <person name="Liebig J."/>
        </authorList>
    </citation>
    <scope>NUCLEOTIDE SEQUENCE [LARGE SCALE GENOMIC DNA]</scope>
    <source>
        <tissue evidence="10">Whole organism</tissue>
    </source>
</reference>
<protein>
    <recommendedName>
        <fullName evidence="8">Exportin-4</fullName>
    </recommendedName>
</protein>
<evidence type="ECO:0000256" key="6">
    <source>
        <dbReference type="ARBA" id="ARBA00022927"/>
    </source>
</evidence>
<keyword evidence="11" id="KW-1185">Reference proteome</keyword>
<dbReference type="PROSITE" id="PS50166">
    <property type="entry name" value="IMPORTIN_B_NT"/>
    <property type="match status" value="1"/>
</dbReference>
<dbReference type="Gene3D" id="1.25.10.10">
    <property type="entry name" value="Leucine-rich Repeat Variant"/>
    <property type="match status" value="1"/>
</dbReference>
<dbReference type="FunFam" id="1.25.10.10:FF:000130">
    <property type="entry name" value="Exportin 4"/>
    <property type="match status" value="1"/>
</dbReference>
<evidence type="ECO:0000256" key="7">
    <source>
        <dbReference type="ARBA" id="ARBA00023242"/>
    </source>
</evidence>
<gene>
    <name evidence="10" type="ORF">L798_13654</name>
</gene>
<feature type="non-terminal residue" evidence="10">
    <location>
        <position position="450"/>
    </location>
</feature>
<dbReference type="GO" id="GO:0005049">
    <property type="term" value="F:nuclear export signal receptor activity"/>
    <property type="evidence" value="ECO:0007669"/>
    <property type="project" value="InterPro"/>
</dbReference>
<dbReference type="EMBL" id="KK853022">
    <property type="protein sequence ID" value="KDR12361.1"/>
    <property type="molecule type" value="Genomic_DNA"/>
</dbReference>
<dbReference type="PANTHER" id="PTHR12596:SF1">
    <property type="entry name" value="EXPORTIN-4"/>
    <property type="match status" value="1"/>
</dbReference>
<evidence type="ECO:0000256" key="8">
    <source>
        <dbReference type="ARBA" id="ARBA00040444"/>
    </source>
</evidence>
<comment type="similarity">
    <text evidence="3">Belongs to the exportin family.</text>
</comment>
<evidence type="ECO:0000256" key="3">
    <source>
        <dbReference type="ARBA" id="ARBA00009466"/>
    </source>
</evidence>
<dbReference type="InterPro" id="IPR044189">
    <property type="entry name" value="XPO4/7-like"/>
</dbReference>
<dbReference type="SUPFAM" id="SSF48371">
    <property type="entry name" value="ARM repeat"/>
    <property type="match status" value="1"/>
</dbReference>
<evidence type="ECO:0000256" key="5">
    <source>
        <dbReference type="ARBA" id="ARBA00022490"/>
    </source>
</evidence>
<dbReference type="InterPro" id="IPR001494">
    <property type="entry name" value="Importin-beta_N"/>
</dbReference>
<evidence type="ECO:0000256" key="2">
    <source>
        <dbReference type="ARBA" id="ARBA00004496"/>
    </source>
</evidence>
<evidence type="ECO:0000259" key="9">
    <source>
        <dbReference type="PROSITE" id="PS50166"/>
    </source>
</evidence>
<sequence>MANQVLLELESAAQIMLAPPSVVTSDQRHSAEVMFLNFRKTKSPYELCRHILETSSVPYVIFEAAGLLKDALIREWSLLQETDLISLRQYLLQYIMQKQLQSFVRERILQVIAIMVKRGSVEDFGMHRGQILTEVEHLILSGDPSRQILGCNIISALMQEYATTVKSSDVGLTWETHFKAKKQFEVTDLKRIFQFCVQALGELSKLVPPYSDEVLALLKHLLSIAEESYFKQLNINQSRTAWENSVLIHWKVRENPQLCHHSLNCLVQLASLNGAVFENKDVRVQYLANYMQSFLNLVTSVDILDRQALGISNIIRKLILFFPPPLLITMPSDLLQSFFEQLTQLTCRFSEGAAQEELLCAEDCLYMEAFDNMLEAWISVLLDSQVFPKDFCKQSFMQIFNTYLKCHLSPPDGTRGQGRELDIEEIYDTEEDDRTKFKDQLQTIGSFGRQ</sequence>
<comment type="subcellular location">
    <subcellularLocation>
        <location evidence="2">Cytoplasm</location>
    </subcellularLocation>
    <subcellularLocation>
        <location evidence="1">Nucleus</location>
    </subcellularLocation>
</comment>
<dbReference type="GO" id="GO:0005737">
    <property type="term" value="C:cytoplasm"/>
    <property type="evidence" value="ECO:0007669"/>
    <property type="project" value="UniProtKB-SubCell"/>
</dbReference>
<dbReference type="PANTHER" id="PTHR12596">
    <property type="entry name" value="EXPORTIN 4,7-RELATED"/>
    <property type="match status" value="1"/>
</dbReference>
<dbReference type="GO" id="GO:0006611">
    <property type="term" value="P:protein export from nucleus"/>
    <property type="evidence" value="ECO:0007669"/>
    <property type="project" value="TreeGrafter"/>
</dbReference>
<dbReference type="Proteomes" id="UP000027135">
    <property type="component" value="Unassembled WGS sequence"/>
</dbReference>
<dbReference type="InterPro" id="IPR016024">
    <property type="entry name" value="ARM-type_fold"/>
</dbReference>
<dbReference type="InParanoid" id="A0A067R3E2"/>
<dbReference type="OMA" id="HECERCA"/>
<evidence type="ECO:0000313" key="10">
    <source>
        <dbReference type="EMBL" id="KDR12361.1"/>
    </source>
</evidence>
<name>A0A067R3E2_ZOONE</name>
<keyword evidence="5" id="KW-0963">Cytoplasm</keyword>
<keyword evidence="4" id="KW-0813">Transport</keyword>
<evidence type="ECO:0000256" key="1">
    <source>
        <dbReference type="ARBA" id="ARBA00004123"/>
    </source>
</evidence>
<dbReference type="STRING" id="136037.A0A067R3E2"/>
<keyword evidence="6" id="KW-0653">Protein transport</keyword>
<dbReference type="GO" id="GO:0005643">
    <property type="term" value="C:nuclear pore"/>
    <property type="evidence" value="ECO:0007669"/>
    <property type="project" value="TreeGrafter"/>
</dbReference>
<feature type="domain" description="Importin N-terminal" evidence="9">
    <location>
        <begin position="31"/>
        <end position="97"/>
    </location>
</feature>
<keyword evidence="7" id="KW-0539">Nucleus</keyword>
<accession>A0A067R3E2</accession>
<dbReference type="InterPro" id="IPR011989">
    <property type="entry name" value="ARM-like"/>
</dbReference>
<evidence type="ECO:0000256" key="4">
    <source>
        <dbReference type="ARBA" id="ARBA00022448"/>
    </source>
</evidence>